<keyword evidence="5 12" id="KW-0378">Hydrolase</keyword>
<feature type="region of interest" description="Disordered" evidence="13">
    <location>
        <begin position="254"/>
        <end position="312"/>
    </location>
</feature>
<proteinExistence type="inferred from homology"/>
<keyword evidence="3 12" id="KW-0479">Metal-binding</keyword>
<dbReference type="Gene3D" id="1.25.40.820">
    <property type="match status" value="1"/>
</dbReference>
<evidence type="ECO:0000256" key="1">
    <source>
        <dbReference type="ARBA" id="ARBA00004123"/>
    </source>
</evidence>
<dbReference type="InterPro" id="IPR007308">
    <property type="entry name" value="Rtr1/RPAP2_dom"/>
</dbReference>
<dbReference type="GO" id="GO:0005634">
    <property type="term" value="C:nucleus"/>
    <property type="evidence" value="ECO:0007669"/>
    <property type="project" value="UniProtKB-SubCell"/>
</dbReference>
<reference evidence="15" key="1">
    <citation type="submission" date="2019-09" db="EMBL/GenBank/DDBJ databases">
        <title>Organ-specific transcriptomic study of the physiology of the cattle tick, Rhipicephalus microplus.</title>
        <authorList>
            <person name="Tirloni L."/>
            <person name="Braz G."/>
            <person name="Gandara A.C.P."/>
            <person name="Sabadin G.A."/>
            <person name="da Silva R.M."/>
            <person name="Guizzo M.G."/>
            <person name="Machado J.A."/>
            <person name="Costa E.P."/>
            <person name="Gomes H.F."/>
            <person name="Moraes J."/>
            <person name="Mota M.B.S."/>
            <person name="Mesquita R.D."/>
            <person name="Alvarenga P.H."/>
            <person name="Alves F."/>
            <person name="Seixas A."/>
            <person name="da Fonseca R.N."/>
            <person name="Fogaca A."/>
            <person name="Logullo C."/>
            <person name="Tanaka A."/>
            <person name="Daffre S."/>
            <person name="Termignoni C."/>
            <person name="Vaz I.S.Jr."/>
            <person name="Oliveira P.L."/>
            <person name="Ribeiro J.M."/>
        </authorList>
    </citation>
    <scope>NUCLEOTIDE SEQUENCE</scope>
    <source>
        <strain evidence="15">Porto Alegre</strain>
    </source>
</reference>
<dbReference type="GO" id="GO:0008420">
    <property type="term" value="F:RNA polymerase II CTD heptapeptide repeat phosphatase activity"/>
    <property type="evidence" value="ECO:0007669"/>
    <property type="project" value="UniProtKB-UniRule"/>
</dbReference>
<dbReference type="PROSITE" id="PS51479">
    <property type="entry name" value="ZF_RTR1"/>
    <property type="match status" value="1"/>
</dbReference>
<comment type="subcellular location">
    <subcellularLocation>
        <location evidence="1 12">Nucleus</location>
    </subcellularLocation>
</comment>
<dbReference type="VEuPathDB" id="VectorBase:LOC119176467"/>
<comment type="similarity">
    <text evidence="2 11 12">Belongs to the RPAP2 family.</text>
</comment>
<dbReference type="GO" id="GO:0005737">
    <property type="term" value="C:cytoplasm"/>
    <property type="evidence" value="ECO:0007669"/>
    <property type="project" value="TreeGrafter"/>
</dbReference>
<dbReference type="EMBL" id="GHWJ01004455">
    <property type="protein sequence ID" value="NOV37192.1"/>
    <property type="molecule type" value="Transcribed_RNA"/>
</dbReference>
<dbReference type="PANTHER" id="PTHR14732">
    <property type="entry name" value="RNA POLYMERASE II SUBUNIT B1 CTD PHOSPHATASE RPAP2-RELATED"/>
    <property type="match status" value="1"/>
</dbReference>
<keyword evidence="4 12" id="KW-0863">Zinc-finger</keyword>
<name>A0A6M2CU60_RHIMP</name>
<organism evidence="15">
    <name type="scientific">Rhipicephalus microplus</name>
    <name type="common">Cattle tick</name>
    <name type="synonym">Boophilus microplus</name>
    <dbReference type="NCBI Taxonomy" id="6941"/>
    <lineage>
        <taxon>Eukaryota</taxon>
        <taxon>Metazoa</taxon>
        <taxon>Ecdysozoa</taxon>
        <taxon>Arthropoda</taxon>
        <taxon>Chelicerata</taxon>
        <taxon>Arachnida</taxon>
        <taxon>Acari</taxon>
        <taxon>Parasitiformes</taxon>
        <taxon>Ixodida</taxon>
        <taxon>Ixodoidea</taxon>
        <taxon>Ixodidae</taxon>
        <taxon>Rhipicephalinae</taxon>
        <taxon>Rhipicephalus</taxon>
        <taxon>Boophilus</taxon>
    </lineage>
</organism>
<keyword evidence="7 12" id="KW-0904">Protein phosphatase</keyword>
<evidence type="ECO:0000256" key="4">
    <source>
        <dbReference type="ARBA" id="ARBA00022771"/>
    </source>
</evidence>
<dbReference type="AlphaFoldDB" id="A0A6M2CU60"/>
<accession>A0A6M2CU60</accession>
<evidence type="ECO:0000256" key="13">
    <source>
        <dbReference type="SAM" id="MobiDB-lite"/>
    </source>
</evidence>
<evidence type="ECO:0000256" key="12">
    <source>
        <dbReference type="RuleBase" id="RU367080"/>
    </source>
</evidence>
<evidence type="ECO:0000256" key="7">
    <source>
        <dbReference type="ARBA" id="ARBA00022912"/>
    </source>
</evidence>
<dbReference type="PANTHER" id="PTHR14732:SF0">
    <property type="entry name" value="RNA POLYMERASE II SUBUNIT B1 CTD PHOSPHATASE RPAP2-RELATED"/>
    <property type="match status" value="1"/>
</dbReference>
<keyword evidence="6 12" id="KW-0862">Zinc</keyword>
<sequence>MEKPETKSVPTSERRQAILKTIERRDSCKKRAAQIVEEMLESSLSEEWLLGVLHELSQQDYQDAVEERAIERLCGYPLCNRGIAQVPKQQYHICMKTKKVYDITHRKQYCSNTCYRASTFLKGQLWDGPLWLRDEAHTTSKYNIYREEEHLSQSTKKGGRGEEVDLGHSRLAEKDVEGPQESKAADILRPAKDISPYVTPDALKKLADSIDKMSVHSPKSPAQARNIEESGTEDRELEDGPEVYHEIRSTIARVPAEASSPCSDEPAATRKVNSPARRSVPSRTDKSWQHALASEQARAGKASNAKSDTTGSPIQRVRDALKQWITAETVAFLVGDGAARRFRINNRRQEEAMKVERYHALYSKLCKRLDEQERAEERLGAVPLDSDDDEDAPVSTKPTAPVPTMEQLKRDSEKKKLEIRERHQDRFEKKDVCARTKEGATTSASKKSGRKSKKEKQAEDPNTIDSSEREPILPLVDSHAQNVHRRRIVFNWLRKVLPDILDILYMDLSEVSSYLTELILTFRLSAENITFRLETWAHIAAGMLVMLSRKCPPLNSAIMMEESRRRFSIFLEDNGLSLQNLTYVVDDLLGS</sequence>
<feature type="domain" description="RTR1-type" evidence="14">
    <location>
        <begin position="51"/>
        <end position="134"/>
    </location>
</feature>
<evidence type="ECO:0000256" key="10">
    <source>
        <dbReference type="ARBA" id="ARBA00048336"/>
    </source>
</evidence>
<comment type="catalytic activity">
    <reaction evidence="10 12">
        <text>O-phospho-L-threonyl-[protein] + H2O = L-threonyl-[protein] + phosphate</text>
        <dbReference type="Rhea" id="RHEA:47004"/>
        <dbReference type="Rhea" id="RHEA-COMP:11060"/>
        <dbReference type="Rhea" id="RHEA-COMP:11605"/>
        <dbReference type="ChEBI" id="CHEBI:15377"/>
        <dbReference type="ChEBI" id="CHEBI:30013"/>
        <dbReference type="ChEBI" id="CHEBI:43474"/>
        <dbReference type="ChEBI" id="CHEBI:61977"/>
        <dbReference type="EC" id="3.1.3.16"/>
    </reaction>
</comment>
<evidence type="ECO:0000256" key="11">
    <source>
        <dbReference type="PROSITE-ProRule" id="PRU00812"/>
    </source>
</evidence>
<evidence type="ECO:0000256" key="2">
    <source>
        <dbReference type="ARBA" id="ARBA00005676"/>
    </source>
</evidence>
<dbReference type="GO" id="GO:0008270">
    <property type="term" value="F:zinc ion binding"/>
    <property type="evidence" value="ECO:0007669"/>
    <property type="project" value="UniProtKB-KW"/>
</dbReference>
<dbReference type="EC" id="3.1.3.16" evidence="12"/>
<evidence type="ECO:0000256" key="6">
    <source>
        <dbReference type="ARBA" id="ARBA00022833"/>
    </source>
</evidence>
<evidence type="ECO:0000256" key="3">
    <source>
        <dbReference type="ARBA" id="ARBA00022723"/>
    </source>
</evidence>
<keyword evidence="8 12" id="KW-0539">Nucleus</keyword>
<evidence type="ECO:0000259" key="14">
    <source>
        <dbReference type="PROSITE" id="PS51479"/>
    </source>
</evidence>
<feature type="region of interest" description="Disordered" evidence="13">
    <location>
        <begin position="378"/>
        <end position="471"/>
    </location>
</feature>
<dbReference type="InterPro" id="IPR039693">
    <property type="entry name" value="Rtr1/RPAP2"/>
</dbReference>
<comment type="function">
    <text evidence="12">Putative RNA polymerase II subunit B1 C-terminal domain (CTD) phosphatase involved in RNA polymerase II transcription regulation.</text>
</comment>
<dbReference type="Pfam" id="PF04181">
    <property type="entry name" value="RPAP2_Rtr1"/>
    <property type="match status" value="1"/>
</dbReference>
<evidence type="ECO:0000256" key="5">
    <source>
        <dbReference type="ARBA" id="ARBA00022801"/>
    </source>
</evidence>
<evidence type="ECO:0000256" key="9">
    <source>
        <dbReference type="ARBA" id="ARBA00047761"/>
    </source>
</evidence>
<dbReference type="OrthoDB" id="2590500at2759"/>
<protein>
    <recommendedName>
        <fullName evidence="12">RNA polymerase II subunit B1 CTD phosphatase RPAP2 homolog</fullName>
        <ecNumber evidence="12">3.1.3.16</ecNumber>
    </recommendedName>
</protein>
<comment type="catalytic activity">
    <reaction evidence="9 12">
        <text>O-phospho-L-seryl-[protein] + H2O = L-seryl-[protein] + phosphate</text>
        <dbReference type="Rhea" id="RHEA:20629"/>
        <dbReference type="Rhea" id="RHEA-COMP:9863"/>
        <dbReference type="Rhea" id="RHEA-COMP:11604"/>
        <dbReference type="ChEBI" id="CHEBI:15377"/>
        <dbReference type="ChEBI" id="CHEBI:29999"/>
        <dbReference type="ChEBI" id="CHEBI:43474"/>
        <dbReference type="ChEBI" id="CHEBI:83421"/>
        <dbReference type="EC" id="3.1.3.16"/>
    </reaction>
</comment>
<dbReference type="GO" id="GO:0043175">
    <property type="term" value="F:RNA polymerase core enzyme binding"/>
    <property type="evidence" value="ECO:0007669"/>
    <property type="project" value="UniProtKB-UniRule"/>
</dbReference>
<feature type="region of interest" description="Disordered" evidence="13">
    <location>
        <begin position="212"/>
        <end position="241"/>
    </location>
</feature>
<evidence type="ECO:0000313" key="15">
    <source>
        <dbReference type="EMBL" id="NOV37192.1"/>
    </source>
</evidence>
<dbReference type="InterPro" id="IPR038534">
    <property type="entry name" value="Rtr1/RPAP2_sf"/>
</dbReference>
<feature type="compositionally biased region" description="Basic and acidic residues" evidence="13">
    <location>
        <begin position="407"/>
        <end position="438"/>
    </location>
</feature>
<evidence type="ECO:0000256" key="8">
    <source>
        <dbReference type="ARBA" id="ARBA00023242"/>
    </source>
</evidence>